<dbReference type="InterPro" id="IPR036116">
    <property type="entry name" value="FN3_sf"/>
</dbReference>
<feature type="compositionally biased region" description="Acidic residues" evidence="3">
    <location>
        <begin position="1434"/>
        <end position="1445"/>
    </location>
</feature>
<feature type="compositionally biased region" description="Low complexity" evidence="3">
    <location>
        <begin position="1143"/>
        <end position="1154"/>
    </location>
</feature>
<feature type="domain" description="Fibronectin type-III" evidence="5">
    <location>
        <begin position="880"/>
        <end position="982"/>
    </location>
</feature>
<feature type="region of interest" description="Disordered" evidence="3">
    <location>
        <begin position="1490"/>
        <end position="1531"/>
    </location>
</feature>
<dbReference type="Proteomes" id="UP000005237">
    <property type="component" value="Unassembled WGS sequence"/>
</dbReference>
<accession>A0A8R1HMQ3</accession>
<reference evidence="6" key="2">
    <citation type="submission" date="2022-06" db="UniProtKB">
        <authorList>
            <consortium name="EnsemblMetazoa"/>
        </authorList>
    </citation>
    <scope>IDENTIFICATION</scope>
    <source>
        <strain evidence="6">DF5081</strain>
    </source>
</reference>
<keyword evidence="4" id="KW-1133">Transmembrane helix</keyword>
<dbReference type="InterPro" id="IPR013783">
    <property type="entry name" value="Ig-like_fold"/>
</dbReference>
<evidence type="ECO:0000313" key="7">
    <source>
        <dbReference type="Proteomes" id="UP000005237"/>
    </source>
</evidence>
<dbReference type="Gene3D" id="2.60.40.10">
    <property type="entry name" value="Immunoglobulins"/>
    <property type="match status" value="12"/>
</dbReference>
<protein>
    <recommendedName>
        <fullName evidence="5">Fibronectin type-III domain-containing protein</fullName>
    </recommendedName>
</protein>
<evidence type="ECO:0000259" key="5">
    <source>
        <dbReference type="PROSITE" id="PS50853"/>
    </source>
</evidence>
<dbReference type="PANTHER" id="PTHR13817:SF166">
    <property type="entry name" value="NEURONAL IGCAM-RELATED"/>
    <property type="match status" value="1"/>
</dbReference>
<keyword evidence="2" id="KW-1015">Disulfide bond</keyword>
<evidence type="ECO:0000256" key="2">
    <source>
        <dbReference type="ARBA" id="ARBA00023157"/>
    </source>
</evidence>
<dbReference type="FunFam" id="2.60.40.10:FF:002289">
    <property type="entry name" value="Protein sidekick homolog"/>
    <property type="match status" value="1"/>
</dbReference>
<sequence length="1531" mass="170764">RLAGYSSLTWNEKNLTTKDARNTLLGELITWREYEIQVAAYNKRGLGVFSESIEVTTAEGRPTQAPKNVRVKIINSTAVGVDFTAPEQQRIPGVNLGYKVQFWKGEPEKSDLFKETILDPDRRQLSTVVNELEKFGHYNLTVLCFTTPGDGPKSNPLRVVTEEDTPEVVSELSIAEVMYNGAVVTWNPPLKENGIVTKYTIRNWAASSPDVKTKYEVDGETTNFTIDGLRPSTRYGVDVMASTKKGDGPIEETKFESGVPPELPGRPSMLSIGEITATTVQLHFNPGFDGNTAIRQWVVEGKMADSSVFSRIFNISAPKARSIVVTGLRPFTQYQLRLVAENVKGKGAPSEPSRPFETLQSNPETPSQRLFAEPVSATSISVSWTPLLGTHWNGQPKGYLIMYREIDDENWKEVRTPALRSSEHTVTDLRPFTTYEVNVFSENGFGRSLPTEAVKARTYESVPSGSPRNIVAGAEGSKAVIIKWDPVAELSTNGEVIGYKVRVVPERESLMADETREVDVPGQVTLMTKIANLRPFTKYRVYVSAYTIVGHGPENSTPVSFESMEDIPAPPEAFQCSFISEQEVRMKWLPPGSPNGKISNYIISYWKSHEPRSMAIDAPLPGNLLMFAAMSLNPNAQYTFAIKARNSKGESEEVIAEVMTSSIRLPVRNAPSPVRDPQSQHLATEIAIRWDESLPRKLTEDAESPVRSVQVSYQKTNDDEWQTLEKKFMYSKRRAIVKHLSSNSMYRFRIRFIGDFLESAWSPESEWMSTLPTAPISQPIALKATPYERNSVLLEWVVPHKSTWNSDVVGYRIHYREYPSNDTWQTEDIQISAEHDDNEQYILSKLLSFRHYIIRMRLFNSEGEGPFSAPVFVYVGYSIPKRNVTNLISEPISSSSIHIKWEAWPKEDSESITSFKVRYVPVASVLSSVSSEEEVMIVDTNECVLNDLRKFTEYQISVSPYNRAGEGKKSQVRQKTLEDKPGPVGFLRFTDVLMDSVKVSWDEPTQPNGVVNGYIVNYKGYRMQEEFKNEDQQRTSRNYFDAHGLAEGVTYYFSVWAETSAGKGEQRSANVTIGPSRDGPPPPTKPQITSGQSSVTLSWNDVADSDEIVGHLIQAKRVSVAEETENGYASQRPRRDEIKGPKSAALTASASASSNRPTHPIGEWITLRPTDGKNEKEHVSYRELQPSSFYVFRVFTRNIKGVGVASPETEQLFVPESIPDDPFYTTWWFMALVAMSAFVLIVIIIAILCVTGSSAKYRREKRSRSIDSLQLADGNFASFQLKGTSATNMTRSRELPTRPGTTQSWLSDQSREPPTYGSVLGDGRNSAGVMNMYGLATDVIPPLPNSGPPPSMEAMQKLSALVGRDIRSQNTAYVTPSARGSDGGRNDYMPTRSDQYATRSDYGRVEYRGHIPSSSASSQLPNPDSPQQAAEAYDSFDEEEDVESVDDTVIRGDRTLNDGAEDIARHYGSTDHYRDTWRKVRETDMVRAPILTSQQSSAAGRSSTTESTSEGPWATVPATPNQLTTGFSSFV</sequence>
<feature type="domain" description="Fibronectin type-III" evidence="5">
    <location>
        <begin position="983"/>
        <end position="1079"/>
    </location>
</feature>
<dbReference type="FunFam" id="2.60.40.10:FF:002281">
    <property type="entry name" value="Protein sidekick homolog"/>
    <property type="match status" value="1"/>
</dbReference>
<evidence type="ECO:0000256" key="3">
    <source>
        <dbReference type="SAM" id="MobiDB-lite"/>
    </source>
</evidence>
<keyword evidence="4" id="KW-0812">Transmembrane</keyword>
<dbReference type="EnsemblMetazoa" id="CJA06073.1">
    <property type="protein sequence ID" value="CJA06073.1"/>
    <property type="gene ID" value="WBGene00125277"/>
</dbReference>
<feature type="transmembrane region" description="Helical" evidence="4">
    <location>
        <begin position="1227"/>
        <end position="1255"/>
    </location>
</feature>
<feature type="compositionally biased region" description="Polar residues" evidence="3">
    <location>
        <begin position="1518"/>
        <end position="1531"/>
    </location>
</feature>
<feature type="domain" description="Fibronectin type-III" evidence="5">
    <location>
        <begin position="366"/>
        <end position="461"/>
    </location>
</feature>
<dbReference type="PROSITE" id="PS50853">
    <property type="entry name" value="FN3"/>
    <property type="match status" value="11"/>
</dbReference>
<feature type="domain" description="Fibronectin type-III" evidence="5">
    <location>
        <begin position="466"/>
        <end position="566"/>
    </location>
</feature>
<evidence type="ECO:0000256" key="1">
    <source>
        <dbReference type="ARBA" id="ARBA00022737"/>
    </source>
</evidence>
<dbReference type="FunFam" id="2.60.40.10:FF:002285">
    <property type="entry name" value="Protein sidekick homolog"/>
    <property type="match status" value="1"/>
</dbReference>
<keyword evidence="4" id="KW-0472">Membrane</keyword>
<feature type="region of interest" description="Disordered" evidence="3">
    <location>
        <begin position="1064"/>
        <end position="1094"/>
    </location>
</feature>
<dbReference type="FunFam" id="2.60.40.10:FF:002417">
    <property type="entry name" value="Protein sidekick homolog"/>
    <property type="match status" value="1"/>
</dbReference>
<feature type="domain" description="Fibronectin type-III" evidence="5">
    <location>
        <begin position="266"/>
        <end position="361"/>
    </location>
</feature>
<dbReference type="Pfam" id="PF00041">
    <property type="entry name" value="fn3"/>
    <property type="match status" value="9"/>
</dbReference>
<feature type="compositionally biased region" description="Polar residues" evidence="3">
    <location>
        <begin position="1412"/>
        <end position="1428"/>
    </location>
</feature>
<feature type="region of interest" description="Disordered" evidence="3">
    <location>
        <begin position="1287"/>
        <end position="1322"/>
    </location>
</feature>
<feature type="domain" description="Fibronectin type-III" evidence="5">
    <location>
        <begin position="168"/>
        <end position="262"/>
    </location>
</feature>
<dbReference type="PRINTS" id="PR00014">
    <property type="entry name" value="FNTYPEIII"/>
</dbReference>
<proteinExistence type="predicted"/>
<feature type="compositionally biased region" description="Low complexity" evidence="3">
    <location>
        <begin position="1496"/>
        <end position="1511"/>
    </location>
</feature>
<evidence type="ECO:0000313" key="6">
    <source>
        <dbReference type="EnsemblMetazoa" id="CJA06073.1"/>
    </source>
</evidence>
<feature type="domain" description="Fibronectin type-III" evidence="5">
    <location>
        <begin position="570"/>
        <end position="664"/>
    </location>
</feature>
<name>A0A8R1HMQ3_CAEJA</name>
<feature type="domain" description="Fibronectin type-III" evidence="5">
    <location>
        <begin position="1"/>
        <end position="60"/>
    </location>
</feature>
<dbReference type="PANTHER" id="PTHR13817">
    <property type="entry name" value="TITIN"/>
    <property type="match status" value="1"/>
</dbReference>
<feature type="domain" description="Fibronectin type-III" evidence="5">
    <location>
        <begin position="778"/>
        <end position="878"/>
    </location>
</feature>
<evidence type="ECO:0000256" key="4">
    <source>
        <dbReference type="SAM" id="Phobius"/>
    </source>
</evidence>
<feature type="compositionally biased region" description="Polar residues" evidence="3">
    <location>
        <begin position="1299"/>
        <end position="1308"/>
    </location>
</feature>
<dbReference type="CDD" id="cd00063">
    <property type="entry name" value="FN3"/>
    <property type="match status" value="11"/>
</dbReference>
<keyword evidence="7" id="KW-1185">Reference proteome</keyword>
<feature type="domain" description="Fibronectin type-III" evidence="5">
    <location>
        <begin position="65"/>
        <end position="164"/>
    </location>
</feature>
<feature type="region of interest" description="Disordered" evidence="3">
    <location>
        <begin position="1369"/>
        <end position="1445"/>
    </location>
</feature>
<keyword evidence="1" id="KW-0677">Repeat</keyword>
<feature type="region of interest" description="Disordered" evidence="3">
    <location>
        <begin position="1120"/>
        <end position="1166"/>
    </location>
</feature>
<dbReference type="SMART" id="SM00060">
    <property type="entry name" value="FN3"/>
    <property type="match status" value="11"/>
</dbReference>
<reference evidence="7" key="1">
    <citation type="submission" date="2010-08" db="EMBL/GenBank/DDBJ databases">
        <authorList>
            <consortium name="Caenorhabditis japonica Sequencing Consortium"/>
            <person name="Wilson R.K."/>
        </authorList>
    </citation>
    <scope>NUCLEOTIDE SEQUENCE [LARGE SCALE GENOMIC DNA]</scope>
    <source>
        <strain evidence="7">DF5081</strain>
    </source>
</reference>
<dbReference type="SUPFAM" id="SSF49265">
    <property type="entry name" value="Fibronectin type III"/>
    <property type="match status" value="7"/>
</dbReference>
<feature type="compositionally biased region" description="Basic and acidic residues" evidence="3">
    <location>
        <begin position="246"/>
        <end position="255"/>
    </location>
</feature>
<dbReference type="InterPro" id="IPR050964">
    <property type="entry name" value="Striated_Muscle_Regulatory"/>
</dbReference>
<dbReference type="InterPro" id="IPR003961">
    <property type="entry name" value="FN3_dom"/>
</dbReference>
<feature type="domain" description="Fibronectin type-III" evidence="5">
    <location>
        <begin position="670"/>
        <end position="773"/>
    </location>
</feature>
<feature type="region of interest" description="Disordered" evidence="3">
    <location>
        <begin position="344"/>
        <end position="366"/>
    </location>
</feature>
<feature type="region of interest" description="Disordered" evidence="3">
    <location>
        <begin position="246"/>
        <end position="265"/>
    </location>
</feature>
<organism evidence="6 7">
    <name type="scientific">Caenorhabditis japonica</name>
    <dbReference type="NCBI Taxonomy" id="281687"/>
    <lineage>
        <taxon>Eukaryota</taxon>
        <taxon>Metazoa</taxon>
        <taxon>Ecdysozoa</taxon>
        <taxon>Nematoda</taxon>
        <taxon>Chromadorea</taxon>
        <taxon>Rhabditida</taxon>
        <taxon>Rhabditina</taxon>
        <taxon>Rhabditomorpha</taxon>
        <taxon>Rhabditoidea</taxon>
        <taxon>Rhabditidae</taxon>
        <taxon>Peloderinae</taxon>
        <taxon>Caenorhabditis</taxon>
    </lineage>
</organism>